<dbReference type="InterPro" id="IPR043129">
    <property type="entry name" value="ATPase_NBD"/>
</dbReference>
<name>A0A516SIS8_9NEIS</name>
<dbReference type="CDD" id="cd24032">
    <property type="entry name" value="ASKHA_NBD_TsaB"/>
    <property type="match status" value="1"/>
</dbReference>
<dbReference type="AlphaFoldDB" id="A0A516SIS8"/>
<dbReference type="GO" id="GO:0016740">
    <property type="term" value="F:transferase activity"/>
    <property type="evidence" value="ECO:0007669"/>
    <property type="project" value="UniProtKB-KW"/>
</dbReference>
<keyword evidence="3" id="KW-1185">Reference proteome</keyword>
<dbReference type="RefSeq" id="WP_144279441.1">
    <property type="nucleotide sequence ID" value="NZ_CP041730.1"/>
</dbReference>
<sequence length="226" mass="23998">MNLLALDTSTEYLSLCLQYQGETLSRDWHAQQKHAEMGLPMMQALLAEAGASFKDLDGLALSVGPGSFTGLRIGCGIVQGLAFGLDIPTVGVNTLAAMAADSGAERVLAVLDARMGELYLAGFEKQEDGWREVLSTVVCGPQALPDLPAGEWLGLGSGFTAQPAALTERYGSQLQAVRAECFPHARGVMKLAAVEFAAGRAIAAEQLELLYIRNKVALKTSERVKS</sequence>
<evidence type="ECO:0000313" key="3">
    <source>
        <dbReference type="Proteomes" id="UP000317550"/>
    </source>
</evidence>
<dbReference type="KEGG" id="cari:FNU76_17830"/>
<dbReference type="Pfam" id="PF00814">
    <property type="entry name" value="TsaD"/>
    <property type="match status" value="1"/>
</dbReference>
<dbReference type="Proteomes" id="UP000317550">
    <property type="component" value="Chromosome"/>
</dbReference>
<dbReference type="OrthoDB" id="9809995at2"/>
<evidence type="ECO:0000259" key="1">
    <source>
        <dbReference type="Pfam" id="PF00814"/>
    </source>
</evidence>
<evidence type="ECO:0000313" key="2">
    <source>
        <dbReference type="EMBL" id="QDQ28054.1"/>
    </source>
</evidence>
<dbReference type="NCBIfam" id="TIGR03725">
    <property type="entry name" value="T6A_YeaZ"/>
    <property type="match status" value="1"/>
</dbReference>
<dbReference type="GO" id="GO:0002949">
    <property type="term" value="P:tRNA threonylcarbamoyladenosine modification"/>
    <property type="evidence" value="ECO:0007669"/>
    <property type="project" value="InterPro"/>
</dbReference>
<gene>
    <name evidence="2" type="primary">tsaB</name>
    <name evidence="2" type="ORF">FNU76_17830</name>
</gene>
<dbReference type="InterPro" id="IPR000905">
    <property type="entry name" value="Gcp-like_dom"/>
</dbReference>
<dbReference type="GO" id="GO:0005829">
    <property type="term" value="C:cytosol"/>
    <property type="evidence" value="ECO:0007669"/>
    <property type="project" value="TreeGrafter"/>
</dbReference>
<organism evidence="2 3">
    <name type="scientific">Chitinimonas arctica</name>
    <dbReference type="NCBI Taxonomy" id="2594795"/>
    <lineage>
        <taxon>Bacteria</taxon>
        <taxon>Pseudomonadati</taxon>
        <taxon>Pseudomonadota</taxon>
        <taxon>Betaproteobacteria</taxon>
        <taxon>Neisseriales</taxon>
        <taxon>Chitinibacteraceae</taxon>
        <taxon>Chitinimonas</taxon>
    </lineage>
</organism>
<dbReference type="InterPro" id="IPR022496">
    <property type="entry name" value="T6A_TsaB"/>
</dbReference>
<protein>
    <submittedName>
        <fullName evidence="2">tRNA (Adenosine(37)-N6)-threonylcarbamoyltransferase complex dimerization subunit type 1 TsaB</fullName>
    </submittedName>
</protein>
<keyword evidence="2" id="KW-0808">Transferase</keyword>
<proteinExistence type="predicted"/>
<dbReference type="SUPFAM" id="SSF53067">
    <property type="entry name" value="Actin-like ATPase domain"/>
    <property type="match status" value="2"/>
</dbReference>
<dbReference type="PANTHER" id="PTHR11735:SF11">
    <property type="entry name" value="TRNA THREONYLCARBAMOYLADENOSINE BIOSYNTHESIS PROTEIN TSAB"/>
    <property type="match status" value="1"/>
</dbReference>
<reference evidence="3" key="1">
    <citation type="submission" date="2019-07" db="EMBL/GenBank/DDBJ databases">
        <title>Chitinimonas sp. nov., isolated from Ny-Alesund, arctica soil.</title>
        <authorList>
            <person name="Xu Q."/>
            <person name="Peng F."/>
        </authorList>
    </citation>
    <scope>NUCLEOTIDE SEQUENCE [LARGE SCALE GENOMIC DNA]</scope>
    <source>
        <strain evidence="3">R3-44</strain>
    </source>
</reference>
<dbReference type="EMBL" id="CP041730">
    <property type="protein sequence ID" value="QDQ28054.1"/>
    <property type="molecule type" value="Genomic_DNA"/>
</dbReference>
<accession>A0A516SIS8</accession>
<dbReference type="PANTHER" id="PTHR11735">
    <property type="entry name" value="TRNA N6-ADENOSINE THREONYLCARBAMOYLTRANSFERASE"/>
    <property type="match status" value="1"/>
</dbReference>
<feature type="domain" description="Gcp-like" evidence="1">
    <location>
        <begin position="30"/>
        <end position="146"/>
    </location>
</feature>
<dbReference type="Gene3D" id="3.30.420.40">
    <property type="match status" value="2"/>
</dbReference>